<sequence>MTGIDADVCGFFLSSFTFPILLMILMVRTPSRAIYEVGSMYHIENQSSLEV</sequence>
<proteinExistence type="predicted"/>
<evidence type="ECO:0000256" key="1">
    <source>
        <dbReference type="SAM" id="Phobius"/>
    </source>
</evidence>
<keyword evidence="1" id="KW-0472">Membrane</keyword>
<dbReference type="Proteomes" id="UP000241639">
    <property type="component" value="Unassembled WGS sequence"/>
</dbReference>
<reference evidence="2 3" key="1">
    <citation type="submission" date="2018-04" db="EMBL/GenBank/DDBJ databases">
        <title>Genomic Encyclopedia of Archaeal and Bacterial Type Strains, Phase II (KMG-II): from individual species to whole genera.</title>
        <authorList>
            <person name="Goeker M."/>
        </authorList>
    </citation>
    <scope>NUCLEOTIDE SEQUENCE [LARGE SCALE GENOMIC DNA]</scope>
    <source>
        <strain evidence="2 3">DSM 45169</strain>
    </source>
</reference>
<dbReference type="EMBL" id="PZZP01000001">
    <property type="protein sequence ID" value="PTM59018.1"/>
    <property type="molecule type" value="Genomic_DNA"/>
</dbReference>
<dbReference type="AlphaFoldDB" id="A0A2T4ZAV1"/>
<keyword evidence="1" id="KW-1133">Transmembrane helix</keyword>
<keyword evidence="3" id="KW-1185">Reference proteome</keyword>
<evidence type="ECO:0000313" key="2">
    <source>
        <dbReference type="EMBL" id="PTM59018.1"/>
    </source>
</evidence>
<protein>
    <submittedName>
        <fullName evidence="2">Uncharacterized protein</fullName>
    </submittedName>
</protein>
<comment type="caution">
    <text evidence="2">The sequence shown here is derived from an EMBL/GenBank/DDBJ whole genome shotgun (WGS) entry which is preliminary data.</text>
</comment>
<name>A0A2T4ZAV1_9BACL</name>
<organism evidence="2 3">
    <name type="scientific">Desmospora activa DSM 45169</name>
    <dbReference type="NCBI Taxonomy" id="1121389"/>
    <lineage>
        <taxon>Bacteria</taxon>
        <taxon>Bacillati</taxon>
        <taxon>Bacillota</taxon>
        <taxon>Bacilli</taxon>
        <taxon>Bacillales</taxon>
        <taxon>Thermoactinomycetaceae</taxon>
        <taxon>Desmospora</taxon>
    </lineage>
</organism>
<accession>A0A2T4ZAV1</accession>
<keyword evidence="1" id="KW-0812">Transmembrane</keyword>
<gene>
    <name evidence="2" type="ORF">C8J48_1618</name>
</gene>
<feature type="transmembrane region" description="Helical" evidence="1">
    <location>
        <begin position="6"/>
        <end position="27"/>
    </location>
</feature>
<evidence type="ECO:0000313" key="3">
    <source>
        <dbReference type="Proteomes" id="UP000241639"/>
    </source>
</evidence>